<organism evidence="4">
    <name type="scientific">Thrips palmi</name>
    <name type="common">Melon thrips</name>
    <dbReference type="NCBI Taxonomy" id="161013"/>
    <lineage>
        <taxon>Eukaryota</taxon>
        <taxon>Metazoa</taxon>
        <taxon>Ecdysozoa</taxon>
        <taxon>Arthropoda</taxon>
        <taxon>Hexapoda</taxon>
        <taxon>Insecta</taxon>
        <taxon>Pterygota</taxon>
        <taxon>Neoptera</taxon>
        <taxon>Paraneoptera</taxon>
        <taxon>Thysanoptera</taxon>
        <taxon>Terebrantia</taxon>
        <taxon>Thripoidea</taxon>
        <taxon>Thripidae</taxon>
        <taxon>Thrips</taxon>
    </lineage>
</organism>
<dbReference type="InterPro" id="IPR010920">
    <property type="entry name" value="LSM_dom_sf"/>
</dbReference>
<dbReference type="PANTHER" id="PTHR21196:SF1">
    <property type="entry name" value="U7 SNRNA-ASSOCIATED SM-LIKE PROTEIN LSM10"/>
    <property type="match status" value="1"/>
</dbReference>
<evidence type="ECO:0000313" key="4">
    <source>
        <dbReference type="RefSeq" id="XP_034253939.1"/>
    </source>
</evidence>
<dbReference type="GO" id="GO:0016604">
    <property type="term" value="C:nuclear body"/>
    <property type="evidence" value="ECO:0007669"/>
    <property type="project" value="TreeGrafter"/>
</dbReference>
<feature type="domain" description="Sm" evidence="2">
    <location>
        <begin position="20"/>
        <end position="83"/>
    </location>
</feature>
<keyword evidence="3" id="KW-1185">Reference proteome</keyword>
<dbReference type="PANTHER" id="PTHR21196">
    <property type="entry name" value="U7 SNRNA-ASSOCIATED SM-LIKE PROTEIN LSM10"/>
    <property type="match status" value="1"/>
</dbReference>
<feature type="compositionally biased region" description="Basic residues" evidence="1">
    <location>
        <begin position="126"/>
        <end position="139"/>
    </location>
</feature>
<reference evidence="4" key="1">
    <citation type="submission" date="2025-08" db="UniProtKB">
        <authorList>
            <consortium name="RefSeq"/>
        </authorList>
    </citation>
    <scope>IDENTIFICATION</scope>
    <source>
        <tissue evidence="4">Total insect</tissue>
    </source>
</reference>
<dbReference type="OrthoDB" id="10256176at2759"/>
<dbReference type="GeneID" id="117652871"/>
<evidence type="ECO:0000313" key="3">
    <source>
        <dbReference type="Proteomes" id="UP000515158"/>
    </source>
</evidence>
<dbReference type="CTD" id="84967"/>
<protein>
    <submittedName>
        <fullName evidence="4">U7 snRNA-associated Sm-like protein LSm10</fullName>
    </submittedName>
</protein>
<proteinExistence type="predicted"/>
<dbReference type="Pfam" id="PF01423">
    <property type="entry name" value="LSM"/>
    <property type="match status" value="1"/>
</dbReference>
<dbReference type="Gene3D" id="2.30.30.100">
    <property type="match status" value="1"/>
</dbReference>
<dbReference type="GO" id="GO:0071209">
    <property type="term" value="F:U7 snRNA binding"/>
    <property type="evidence" value="ECO:0007669"/>
    <property type="project" value="TreeGrafter"/>
</dbReference>
<dbReference type="InParanoid" id="A0A6P9A9G0"/>
<dbReference type="InterPro" id="IPR052840">
    <property type="entry name" value="U7_snRNA_Sm-like"/>
</dbReference>
<accession>A0A6P9A9G0</accession>
<dbReference type="CDD" id="cd01733">
    <property type="entry name" value="LSm10"/>
    <property type="match status" value="1"/>
</dbReference>
<dbReference type="KEGG" id="tpal:117652871"/>
<dbReference type="FunCoup" id="A0A6P9A9G0">
    <property type="interactions" value="16"/>
</dbReference>
<evidence type="ECO:0000256" key="1">
    <source>
        <dbReference type="SAM" id="MobiDB-lite"/>
    </source>
</evidence>
<dbReference type="GO" id="GO:0006398">
    <property type="term" value="P:mRNA 3'-end processing by stem-loop binding and cleavage"/>
    <property type="evidence" value="ECO:0007669"/>
    <property type="project" value="TreeGrafter"/>
</dbReference>
<dbReference type="RefSeq" id="XP_034253939.1">
    <property type="nucleotide sequence ID" value="XM_034398048.1"/>
</dbReference>
<feature type="region of interest" description="Disordered" evidence="1">
    <location>
        <begin position="120"/>
        <end position="139"/>
    </location>
</feature>
<dbReference type="Proteomes" id="UP000515158">
    <property type="component" value="Unplaced"/>
</dbReference>
<name>A0A6P9A9G0_THRPL</name>
<sequence length="139" mass="16163">MEAGLPSKEKHLCYNTLVCLLMTLKGQQTTVDLRNGASVTGKIVRCDPYMNVDMSHVLFRDASGKPHLFDNFFVHARNLRYVHIPPHIDMLKSVETFVNRSQVKQDKQVVKPKTLRRQAETVERVRKLKEKRQMKKEES</sequence>
<dbReference type="AlphaFoldDB" id="A0A6P9A9G0"/>
<dbReference type="SUPFAM" id="SSF50182">
    <property type="entry name" value="Sm-like ribonucleoproteins"/>
    <property type="match status" value="1"/>
</dbReference>
<evidence type="ECO:0000259" key="2">
    <source>
        <dbReference type="Pfam" id="PF01423"/>
    </source>
</evidence>
<dbReference type="GO" id="GO:0071208">
    <property type="term" value="F:histone pre-mRNA DCP binding"/>
    <property type="evidence" value="ECO:0007669"/>
    <property type="project" value="TreeGrafter"/>
</dbReference>
<gene>
    <name evidence="4" type="primary">LOC117652871</name>
</gene>
<dbReference type="GO" id="GO:0071254">
    <property type="term" value="C:cytoplasmic U snRNP body"/>
    <property type="evidence" value="ECO:0007669"/>
    <property type="project" value="TreeGrafter"/>
</dbReference>
<dbReference type="InterPro" id="IPR001163">
    <property type="entry name" value="Sm_dom_euk/arc"/>
</dbReference>